<evidence type="ECO:0000256" key="5">
    <source>
        <dbReference type="ARBA" id="ARBA00022692"/>
    </source>
</evidence>
<keyword evidence="12 13" id="KW-0407">Ion channel</keyword>
<dbReference type="PANTHER" id="PTHR12424:SF8">
    <property type="entry name" value="PROTEIN TWEETY"/>
    <property type="match status" value="1"/>
</dbReference>
<feature type="coiled-coil region" evidence="14">
    <location>
        <begin position="355"/>
        <end position="382"/>
    </location>
</feature>
<evidence type="ECO:0000256" key="6">
    <source>
        <dbReference type="ARBA" id="ARBA00022989"/>
    </source>
</evidence>
<evidence type="ECO:0000256" key="10">
    <source>
        <dbReference type="ARBA" id="ARBA00023180"/>
    </source>
</evidence>
<dbReference type="GO" id="GO:0005229">
    <property type="term" value="F:intracellularly calcium-gated chloride channel activity"/>
    <property type="evidence" value="ECO:0007669"/>
    <property type="project" value="TreeGrafter"/>
</dbReference>
<evidence type="ECO:0000256" key="11">
    <source>
        <dbReference type="ARBA" id="ARBA00023214"/>
    </source>
</evidence>
<keyword evidence="4" id="KW-1003">Cell membrane</keyword>
<comment type="function">
    <text evidence="13">Probable chloride channel.</text>
</comment>
<accession>F1KUE7</accession>
<evidence type="ECO:0000256" key="8">
    <source>
        <dbReference type="ARBA" id="ARBA00023136"/>
    </source>
</evidence>
<evidence type="ECO:0000256" key="1">
    <source>
        <dbReference type="ARBA" id="ARBA00004651"/>
    </source>
</evidence>
<evidence type="ECO:0000256" key="3">
    <source>
        <dbReference type="ARBA" id="ARBA00022448"/>
    </source>
</evidence>
<keyword evidence="14" id="KW-0175">Coiled coil</keyword>
<keyword evidence="6 13" id="KW-1133">Transmembrane helix</keyword>
<keyword evidence="7 13" id="KW-0406">Ion transport</keyword>
<protein>
    <recommendedName>
        <fullName evidence="13">Protein tweety homolog</fullName>
    </recommendedName>
</protein>
<feature type="region of interest" description="Disordered" evidence="15">
    <location>
        <begin position="563"/>
        <end position="599"/>
    </location>
</feature>
<keyword evidence="10" id="KW-0325">Glycoprotein</keyword>
<evidence type="ECO:0000256" key="7">
    <source>
        <dbReference type="ARBA" id="ARBA00023065"/>
    </source>
</evidence>
<dbReference type="GO" id="GO:0072320">
    <property type="term" value="F:volume-sensitive chloride channel activity"/>
    <property type="evidence" value="ECO:0007669"/>
    <property type="project" value="TreeGrafter"/>
</dbReference>
<evidence type="ECO:0000256" key="2">
    <source>
        <dbReference type="ARBA" id="ARBA00009849"/>
    </source>
</evidence>
<keyword evidence="9 13" id="KW-0869">Chloride channel</keyword>
<proteinExistence type="evidence at transcript level"/>
<comment type="subcellular location">
    <subcellularLocation>
        <location evidence="1 13">Cell membrane</location>
        <topology evidence="1 13">Multi-pass membrane protein</topology>
    </subcellularLocation>
</comment>
<keyword evidence="3 13" id="KW-0813">Transport</keyword>
<feature type="transmembrane region" description="Helical" evidence="13">
    <location>
        <begin position="250"/>
        <end position="273"/>
    </location>
</feature>
<feature type="transmembrane region" description="Helical" evidence="13">
    <location>
        <begin position="73"/>
        <end position="97"/>
    </location>
</feature>
<comment type="similarity">
    <text evidence="2 13">Belongs to the tweety family.</text>
</comment>
<feature type="transmembrane region" description="Helical" evidence="13">
    <location>
        <begin position="118"/>
        <end position="138"/>
    </location>
</feature>
<reference evidence="16" key="1">
    <citation type="journal article" date="2011" name="Genome Res.">
        <title>Deep small RNA sequencing from the nematode Ascaris reveals conservation, functional diversification, and novel developmental profiles.</title>
        <authorList>
            <person name="Wang J."/>
            <person name="Czech B."/>
            <person name="Crunk A."/>
            <person name="Wallace A."/>
            <person name="Mitreva M."/>
            <person name="Hannon G.J."/>
            <person name="Davis R.E."/>
        </authorList>
    </citation>
    <scope>NUCLEOTIDE SEQUENCE</scope>
</reference>
<evidence type="ECO:0000313" key="16">
    <source>
        <dbReference type="EMBL" id="ADY41501.1"/>
    </source>
</evidence>
<feature type="transmembrane region" description="Helical" evidence="13">
    <location>
        <begin position="280"/>
        <end position="302"/>
    </location>
</feature>
<dbReference type="PANTHER" id="PTHR12424">
    <property type="entry name" value="TWEETY-RELATED"/>
    <property type="match status" value="1"/>
</dbReference>
<dbReference type="Pfam" id="PF04906">
    <property type="entry name" value="Tweety"/>
    <property type="match status" value="1"/>
</dbReference>
<dbReference type="AlphaFoldDB" id="F1KUE7"/>
<evidence type="ECO:0000256" key="12">
    <source>
        <dbReference type="ARBA" id="ARBA00023303"/>
    </source>
</evidence>
<evidence type="ECO:0000256" key="15">
    <source>
        <dbReference type="SAM" id="MobiDB-lite"/>
    </source>
</evidence>
<dbReference type="InterPro" id="IPR006990">
    <property type="entry name" value="Tweety"/>
</dbReference>
<evidence type="ECO:0000256" key="4">
    <source>
        <dbReference type="ARBA" id="ARBA00022475"/>
    </source>
</evidence>
<keyword evidence="8 13" id="KW-0472">Membrane</keyword>
<dbReference type="EMBL" id="JI166039">
    <property type="protein sequence ID" value="ADY41501.1"/>
    <property type="molecule type" value="mRNA"/>
</dbReference>
<name>F1KUE7_ASCSU</name>
<evidence type="ECO:0000256" key="13">
    <source>
        <dbReference type="RuleBase" id="RU361114"/>
    </source>
</evidence>
<keyword evidence="5 13" id="KW-0812">Transmembrane</keyword>
<sequence length="599" mass="65452">MPDLLHIVPVGHDDCVRLTRGLAPDQTYGFSLGIMASEFLIKILHQVPHLSFSFRSVDEPFTLQFNSQYVQSLLVLVAVSLALGGVLLLTIIITWICQCCTRQDASVKSRRRVRQLSTLLFIISVICFFCLGFCLFGNDHLNRAVTASVTSIDDVARNFKLAIAQCNALNDTRLNGSRHINSLSAAVRKEADKTPGINKTMLNEVEAVISSLNENVDNVGADLAQVKSVLSGITFLEQTKLYSERIEVERWILCVTLLSIMLVVLFAGVIAFCRQSKKGAVVFSGLGFAIFIVAWMLLAVIFPATVSLADFCVDGGSFIRSHLSKDAIDTINFYRTCDPRPSHDNVPSTMAVNNISDQISKIQNMEQKLDALLSKLFNQSGELSNGTRIIADDITRSLKGVGALETTIACYAYRNDVNVMEKGICDGAVLGASILTFCLFFLGAFMFVLLLIVSKSWHLFTRLPSDYVEVDDEDPFFPRGNDSTIPVDIYGTHVYNPRTRFANSLDRTEPSTGTTTATAAVVANGSANNHPSASTALLEANDQSTPLWQRGAGGPAITTATVNNAPPAVGTNSMMRSGYPTSSDEAASRYRNYQEQFDV</sequence>
<evidence type="ECO:0000256" key="9">
    <source>
        <dbReference type="ARBA" id="ARBA00023173"/>
    </source>
</evidence>
<dbReference type="GO" id="GO:0005886">
    <property type="term" value="C:plasma membrane"/>
    <property type="evidence" value="ECO:0007669"/>
    <property type="project" value="UniProtKB-SubCell"/>
</dbReference>
<feature type="transmembrane region" description="Helical" evidence="13">
    <location>
        <begin position="428"/>
        <end position="453"/>
    </location>
</feature>
<organism evidence="16">
    <name type="scientific">Ascaris suum</name>
    <name type="common">Pig roundworm</name>
    <name type="synonym">Ascaris lumbricoides</name>
    <dbReference type="NCBI Taxonomy" id="6253"/>
    <lineage>
        <taxon>Eukaryota</taxon>
        <taxon>Metazoa</taxon>
        <taxon>Ecdysozoa</taxon>
        <taxon>Nematoda</taxon>
        <taxon>Chromadorea</taxon>
        <taxon>Rhabditida</taxon>
        <taxon>Spirurina</taxon>
        <taxon>Ascaridomorpha</taxon>
        <taxon>Ascaridoidea</taxon>
        <taxon>Ascarididae</taxon>
        <taxon>Ascaris</taxon>
    </lineage>
</organism>
<keyword evidence="11 13" id="KW-0868">Chloride</keyword>
<evidence type="ECO:0000256" key="14">
    <source>
        <dbReference type="SAM" id="Coils"/>
    </source>
</evidence>
<dbReference type="GO" id="GO:0034707">
    <property type="term" value="C:chloride channel complex"/>
    <property type="evidence" value="ECO:0007669"/>
    <property type="project" value="UniProtKB-UniRule"/>
</dbReference>